<gene>
    <name evidence="2" type="ORF">SBRCBS47491_001777</name>
</gene>
<protein>
    <submittedName>
        <fullName evidence="2">Uncharacterized protein</fullName>
    </submittedName>
</protein>
<dbReference type="EMBL" id="CAWUHC010000009">
    <property type="protein sequence ID" value="CAK7213355.1"/>
    <property type="molecule type" value="Genomic_DNA"/>
</dbReference>
<evidence type="ECO:0000313" key="3">
    <source>
        <dbReference type="Proteomes" id="UP001642406"/>
    </source>
</evidence>
<dbReference type="Proteomes" id="UP001642406">
    <property type="component" value="Unassembled WGS sequence"/>
</dbReference>
<evidence type="ECO:0000256" key="1">
    <source>
        <dbReference type="SAM" id="MobiDB-lite"/>
    </source>
</evidence>
<organism evidence="2 3">
    <name type="scientific">Sporothrix bragantina</name>
    <dbReference type="NCBI Taxonomy" id="671064"/>
    <lineage>
        <taxon>Eukaryota</taxon>
        <taxon>Fungi</taxon>
        <taxon>Dikarya</taxon>
        <taxon>Ascomycota</taxon>
        <taxon>Pezizomycotina</taxon>
        <taxon>Sordariomycetes</taxon>
        <taxon>Sordariomycetidae</taxon>
        <taxon>Ophiostomatales</taxon>
        <taxon>Ophiostomataceae</taxon>
        <taxon>Sporothrix</taxon>
    </lineage>
</organism>
<evidence type="ECO:0000313" key="2">
    <source>
        <dbReference type="EMBL" id="CAK7213355.1"/>
    </source>
</evidence>
<keyword evidence="3" id="KW-1185">Reference proteome</keyword>
<accession>A0ABP0B1C5</accession>
<proteinExistence type="predicted"/>
<feature type="region of interest" description="Disordered" evidence="1">
    <location>
        <begin position="180"/>
        <end position="205"/>
    </location>
</feature>
<name>A0ABP0B1C5_9PEZI</name>
<comment type="caution">
    <text evidence="2">The sequence shown here is derived from an EMBL/GenBank/DDBJ whole genome shotgun (WGS) entry which is preliminary data.</text>
</comment>
<reference evidence="2 3" key="1">
    <citation type="submission" date="2024-01" db="EMBL/GenBank/DDBJ databases">
        <authorList>
            <person name="Allen C."/>
            <person name="Tagirdzhanova G."/>
        </authorList>
    </citation>
    <scope>NUCLEOTIDE SEQUENCE [LARGE SCALE GENOMIC DNA]</scope>
</reference>
<sequence>MEPCGKEEKDHFLDWKPGTCKCCVLGLDLTREPSHVTAGEVDLGSLVLTHDLCNDALQANPGLNLEGVFNRDRDFQGIDDMCTNLDTVVEWQEKTNKAKAGDDCSCPSRNSGEAAAIHDIQAEAAAATMDAHGVDDTPSHSIPGLEEETENMGMGDLMTSVDLDDDSVNDYLDSHSLLGSSLPFQAPQTPSSAASSSRGPCIARRDPTSFATVDEFKAYIETVLQDRPK</sequence>
<feature type="compositionally biased region" description="Polar residues" evidence="1">
    <location>
        <begin position="180"/>
        <end position="190"/>
    </location>
</feature>